<proteinExistence type="predicted"/>
<evidence type="ECO:0000313" key="2">
    <source>
        <dbReference type="Proteomes" id="UP000422989"/>
    </source>
</evidence>
<keyword evidence="2" id="KW-1185">Reference proteome</keyword>
<dbReference type="AlphaFoldDB" id="A0A6I6DRR7"/>
<protein>
    <submittedName>
        <fullName evidence="1">Uncharacterized protein</fullName>
    </submittedName>
</protein>
<dbReference type="Proteomes" id="UP000422989">
    <property type="component" value="Chromosome"/>
</dbReference>
<accession>A0A6I6DRR7</accession>
<reference evidence="1 2" key="1">
    <citation type="submission" date="2018-09" db="EMBL/GenBank/DDBJ databases">
        <title>Whole genome sequencing of Microbacterium oryzae strain MB-10T.</title>
        <authorList>
            <person name="Das S.K."/>
        </authorList>
    </citation>
    <scope>NUCLEOTIDE SEQUENCE [LARGE SCALE GENOMIC DNA]</scope>
    <source>
        <strain evidence="1 2">MB-10</strain>
    </source>
</reference>
<organism evidence="1 2">
    <name type="scientific">Microbacterium oryzae</name>
    <dbReference type="NCBI Taxonomy" id="743009"/>
    <lineage>
        <taxon>Bacteria</taxon>
        <taxon>Bacillati</taxon>
        <taxon>Actinomycetota</taxon>
        <taxon>Actinomycetes</taxon>
        <taxon>Micrococcales</taxon>
        <taxon>Microbacteriaceae</taxon>
        <taxon>Microbacterium</taxon>
    </lineage>
</organism>
<dbReference type="OrthoDB" id="9898204at2"/>
<dbReference type="EMBL" id="CP032550">
    <property type="protein sequence ID" value="QGU26766.1"/>
    <property type="molecule type" value="Genomic_DNA"/>
</dbReference>
<dbReference type="KEGG" id="moj:D7D94_03105"/>
<dbReference type="PROSITE" id="PS51257">
    <property type="entry name" value="PROKAR_LIPOPROTEIN"/>
    <property type="match status" value="1"/>
</dbReference>
<dbReference type="RefSeq" id="WP_156241170.1">
    <property type="nucleotide sequence ID" value="NZ_BAAAZL010000002.1"/>
</dbReference>
<gene>
    <name evidence="1" type="ORF">D7D94_03105</name>
</gene>
<evidence type="ECO:0000313" key="1">
    <source>
        <dbReference type="EMBL" id="QGU26766.1"/>
    </source>
</evidence>
<name>A0A6I6DRR7_9MICO</name>
<sequence>MGYSAARWSRPVVKLLALTVVGAAVVGVSGCASEAQVSPQFARTSAEAIFNADTAYPVNLLFVADSGDRIWDSLAGVAIVDGASFGPGEVEVHRGEDDGQSEVGNITFSYPGTEGESRFSQVELYFEGEREPVVVDVGDWSLEPQTSVSTQSPLNEEVVAMSECGSYEVVFADEDQADPEPDFVVGTEGMQLQDASVTERGDGHGELAASATMACSTEYDSYVASPRVIGHNQEGDEVIFQASPVAIGFTSIDDAALARIRAR</sequence>